<evidence type="ECO:0000256" key="6">
    <source>
        <dbReference type="ARBA" id="ARBA00023014"/>
    </source>
</evidence>
<keyword evidence="2" id="KW-0001">2Fe-2S</keyword>
<dbReference type="EMBL" id="CAFBOS010000101">
    <property type="protein sequence ID" value="CAB5001665.1"/>
    <property type="molecule type" value="Genomic_DNA"/>
</dbReference>
<accession>A0A6J6UT42</accession>
<reference evidence="8" key="1">
    <citation type="submission" date="2020-05" db="EMBL/GenBank/DDBJ databases">
        <authorList>
            <person name="Chiriac C."/>
            <person name="Salcher M."/>
            <person name="Ghai R."/>
            <person name="Kavagutti S V."/>
        </authorList>
    </citation>
    <scope>NUCLEOTIDE SEQUENCE</scope>
</reference>
<organism evidence="8">
    <name type="scientific">freshwater metagenome</name>
    <dbReference type="NCBI Taxonomy" id="449393"/>
    <lineage>
        <taxon>unclassified sequences</taxon>
        <taxon>metagenomes</taxon>
        <taxon>ecological metagenomes</taxon>
    </lineage>
</organism>
<dbReference type="Pfam" id="PF00848">
    <property type="entry name" value="Ring_hydroxyl_A"/>
    <property type="match status" value="1"/>
</dbReference>
<dbReference type="Gene3D" id="2.102.10.10">
    <property type="entry name" value="Rieske [2Fe-2S] iron-sulphur domain"/>
    <property type="match status" value="1"/>
</dbReference>
<evidence type="ECO:0000256" key="1">
    <source>
        <dbReference type="ARBA" id="ARBA00001962"/>
    </source>
</evidence>
<dbReference type="GO" id="GO:0016491">
    <property type="term" value="F:oxidoreductase activity"/>
    <property type="evidence" value="ECO:0007669"/>
    <property type="project" value="UniProtKB-KW"/>
</dbReference>
<keyword evidence="6" id="KW-0411">Iron-sulfur</keyword>
<dbReference type="InterPro" id="IPR036922">
    <property type="entry name" value="Rieske_2Fe-2S_sf"/>
</dbReference>
<dbReference type="PANTHER" id="PTHR43756">
    <property type="entry name" value="CHOLINE MONOOXYGENASE, CHLOROPLASTIC"/>
    <property type="match status" value="1"/>
</dbReference>
<dbReference type="InterPro" id="IPR015879">
    <property type="entry name" value="Ring_hydroxy_dOase_asu_C_dom"/>
</dbReference>
<protein>
    <submittedName>
        <fullName evidence="8">Unannotated protein</fullName>
    </submittedName>
</protein>
<dbReference type="CDD" id="cd03469">
    <property type="entry name" value="Rieske_RO_Alpha_N"/>
    <property type="match status" value="1"/>
</dbReference>
<evidence type="ECO:0000313" key="11">
    <source>
        <dbReference type="EMBL" id="CAB5001665.1"/>
    </source>
</evidence>
<name>A0A6J6UT42_9ZZZZ</name>
<dbReference type="Gene3D" id="3.90.380.10">
    <property type="entry name" value="Naphthalene 1,2-dioxygenase Alpha Subunit, Chain A, domain 1"/>
    <property type="match status" value="2"/>
</dbReference>
<evidence type="ECO:0000313" key="10">
    <source>
        <dbReference type="EMBL" id="CAB4938075.1"/>
    </source>
</evidence>
<evidence type="ECO:0000256" key="4">
    <source>
        <dbReference type="ARBA" id="ARBA00023002"/>
    </source>
</evidence>
<dbReference type="PRINTS" id="PR00090">
    <property type="entry name" value="RNGDIOXGNASE"/>
</dbReference>
<keyword evidence="3" id="KW-0479">Metal-binding</keyword>
<evidence type="ECO:0000259" key="7">
    <source>
        <dbReference type="PROSITE" id="PS51296"/>
    </source>
</evidence>
<dbReference type="GO" id="GO:0005506">
    <property type="term" value="F:iron ion binding"/>
    <property type="evidence" value="ECO:0007669"/>
    <property type="project" value="InterPro"/>
</dbReference>
<evidence type="ECO:0000256" key="3">
    <source>
        <dbReference type="ARBA" id="ARBA00022723"/>
    </source>
</evidence>
<dbReference type="SUPFAM" id="SSF55961">
    <property type="entry name" value="Bet v1-like"/>
    <property type="match status" value="1"/>
</dbReference>
<keyword evidence="4" id="KW-0560">Oxidoreductase</keyword>
<dbReference type="EMBL" id="CAEZYR010000114">
    <property type="protein sequence ID" value="CAB4762355.1"/>
    <property type="molecule type" value="Genomic_DNA"/>
</dbReference>
<dbReference type="SUPFAM" id="SSF50022">
    <property type="entry name" value="ISP domain"/>
    <property type="match status" value="1"/>
</dbReference>
<evidence type="ECO:0000313" key="8">
    <source>
        <dbReference type="EMBL" id="CAB4762355.1"/>
    </source>
</evidence>
<feature type="domain" description="Rieske" evidence="7">
    <location>
        <begin position="64"/>
        <end position="173"/>
    </location>
</feature>
<evidence type="ECO:0000256" key="5">
    <source>
        <dbReference type="ARBA" id="ARBA00023004"/>
    </source>
</evidence>
<dbReference type="PANTHER" id="PTHR43756:SF5">
    <property type="entry name" value="CHOLINE MONOOXYGENASE, CHLOROPLASTIC"/>
    <property type="match status" value="1"/>
</dbReference>
<dbReference type="Pfam" id="PF00355">
    <property type="entry name" value="Rieske"/>
    <property type="match status" value="1"/>
</dbReference>
<dbReference type="EMBL" id="CAFBMH010000199">
    <property type="protein sequence ID" value="CAB4938075.1"/>
    <property type="molecule type" value="Genomic_DNA"/>
</dbReference>
<comment type="cofactor">
    <cofactor evidence="1">
        <name>Fe cation</name>
        <dbReference type="ChEBI" id="CHEBI:24875"/>
    </cofactor>
</comment>
<gene>
    <name evidence="8" type="ORF">UFOPK2754_02498</name>
    <name evidence="9" type="ORF">UFOPK3139_00689</name>
    <name evidence="10" type="ORF">UFOPK3543_03076</name>
    <name evidence="11" type="ORF">UFOPK3967_01669</name>
</gene>
<dbReference type="InterPro" id="IPR017941">
    <property type="entry name" value="Rieske_2Fe-2S"/>
</dbReference>
<proteinExistence type="predicted"/>
<keyword evidence="5" id="KW-0408">Iron</keyword>
<evidence type="ECO:0000256" key="2">
    <source>
        <dbReference type="ARBA" id="ARBA00022714"/>
    </source>
</evidence>
<sequence>MSATVRPQLPRATELELVERVFAQHAARTTSLAEAGVRVPAGQYVSEAHHRQEAESLFRDAPVFACMSADLASPGDRMSLESGGVPIVVVRAPDGGVRAYVNVCRHRAAPLVRGIEITNERSFVCPFHGWVYDTADGRLLGQPRSCDGFDGISPIELSMLPLAVAEAHGMVIVRPGGTASIDVDEWLHGLGNELRSLNFASVVPYARTSTTWQCNWKLLIDTFLESYHVPTLHKVSLAASYIGAASPFDAFGPHNRIVVPQAAILEQAAKPRDEWELLPTAVLQYFLAPNLIISNLYGYVMTWRFVPEAVDRTVVEHALYTYGAVDTDDDRTHFDARFEAARAVTSNEDFPESERVHRGLASGMVDATVIGRNEPGIVHFHEMIREGTAAH</sequence>
<evidence type="ECO:0000313" key="9">
    <source>
        <dbReference type="EMBL" id="CAB4820850.1"/>
    </source>
</evidence>
<dbReference type="EMBL" id="CAFABA010000019">
    <property type="protein sequence ID" value="CAB4820850.1"/>
    <property type="molecule type" value="Genomic_DNA"/>
</dbReference>
<dbReference type="AlphaFoldDB" id="A0A6J6UT42"/>
<dbReference type="PROSITE" id="PS51296">
    <property type="entry name" value="RIESKE"/>
    <property type="match status" value="1"/>
</dbReference>
<dbReference type="InterPro" id="IPR001663">
    <property type="entry name" value="Rng_hydr_dOase-A"/>
</dbReference>
<dbReference type="GO" id="GO:0051537">
    <property type="term" value="F:2 iron, 2 sulfur cluster binding"/>
    <property type="evidence" value="ECO:0007669"/>
    <property type="project" value="UniProtKB-KW"/>
</dbReference>